<evidence type="ECO:0000256" key="12">
    <source>
        <dbReference type="ARBA" id="ARBA00037847"/>
    </source>
</evidence>
<dbReference type="GO" id="GO:0012505">
    <property type="term" value="C:endomembrane system"/>
    <property type="evidence" value="ECO:0007669"/>
    <property type="project" value="UniProtKB-SubCell"/>
</dbReference>
<evidence type="ECO:0000256" key="9">
    <source>
        <dbReference type="ARBA" id="ARBA00023310"/>
    </source>
</evidence>
<dbReference type="EMBL" id="FIZP01000001">
    <property type="protein sequence ID" value="CZE45771.1"/>
    <property type="molecule type" value="Genomic_DNA"/>
</dbReference>
<comment type="function">
    <text evidence="10">F(1)F(0) ATP synthase produces ATP from ADP in the presence of a proton or sodium gradient. F-type ATPases consist of two structural domains, F(1) containing the extramembraneous catalytic core and F(0) containing the membrane proton channel, linked together by a central stalk and a peripheral stalk. During catalysis, ATP synthesis in the catalytic domain of F(1) is coupled via a rotary mechanism of the central stalk subunits to proton translocation.</text>
</comment>
<dbReference type="Pfam" id="PF00430">
    <property type="entry name" value="ATP-synt_B"/>
    <property type="match status" value="1"/>
</dbReference>
<dbReference type="NCBIfam" id="NF006293">
    <property type="entry name" value="PRK08476.1"/>
    <property type="match status" value="1"/>
</dbReference>
<evidence type="ECO:0000256" key="1">
    <source>
        <dbReference type="ARBA" id="ARBA00005513"/>
    </source>
</evidence>
<evidence type="ECO:0000313" key="17">
    <source>
        <dbReference type="Proteomes" id="UP000069632"/>
    </source>
</evidence>
<keyword evidence="8 15" id="KW-0472">Membrane</keyword>
<evidence type="ECO:0000256" key="6">
    <source>
        <dbReference type="ARBA" id="ARBA00022989"/>
    </source>
</evidence>
<evidence type="ECO:0000256" key="5">
    <source>
        <dbReference type="ARBA" id="ARBA00022781"/>
    </source>
</evidence>
<evidence type="ECO:0000256" key="10">
    <source>
        <dbReference type="ARBA" id="ARBA00025198"/>
    </source>
</evidence>
<evidence type="ECO:0000256" key="14">
    <source>
        <dbReference type="SAM" id="Coils"/>
    </source>
</evidence>
<sequence>MIELDVPAFILTIVVFLALVVYLNKTLYQPLLAFMDAREAAISRDEELANQNLSDVGSEQAKIKEILDKARDEAASIKQSGIDEIKTKASKELKAKADEFEADFETYLEELAQSKDELKKSLREKLPEFKTDIKDRLARI</sequence>
<comment type="subcellular location">
    <subcellularLocation>
        <location evidence="12">Endomembrane system</location>
        <topology evidence="12">Single-pass membrane protein</topology>
    </subcellularLocation>
</comment>
<comment type="function">
    <text evidence="11">Component of the F(0) channel, it forms part of the peripheral stalk, linking F(1) to F(0). The b'-subunit is a diverged and duplicated form of b found in plants and photosynthetic bacteria.</text>
</comment>
<accession>A0A128EEA8</accession>
<keyword evidence="2 13" id="KW-0813">Transport</keyword>
<dbReference type="GO" id="GO:0045259">
    <property type="term" value="C:proton-transporting ATP synthase complex"/>
    <property type="evidence" value="ECO:0007669"/>
    <property type="project" value="UniProtKB-KW"/>
</dbReference>
<dbReference type="PANTHER" id="PTHR33445:SF1">
    <property type="entry name" value="ATP SYNTHASE SUBUNIT B"/>
    <property type="match status" value="1"/>
</dbReference>
<dbReference type="CDD" id="cd06503">
    <property type="entry name" value="ATP-synt_Fo_b"/>
    <property type="match status" value="1"/>
</dbReference>
<keyword evidence="9" id="KW-0066">ATP synthesis</keyword>
<organism evidence="16 17">
    <name type="scientific">Campylobacter geochelonis</name>
    <dbReference type="NCBI Taxonomy" id="1780362"/>
    <lineage>
        <taxon>Bacteria</taxon>
        <taxon>Pseudomonadati</taxon>
        <taxon>Campylobacterota</taxon>
        <taxon>Epsilonproteobacteria</taxon>
        <taxon>Campylobacterales</taxon>
        <taxon>Campylobacteraceae</taxon>
        <taxon>Campylobacter</taxon>
    </lineage>
</organism>
<comment type="similarity">
    <text evidence="1 13">Belongs to the ATPase B chain family.</text>
</comment>
<evidence type="ECO:0000256" key="2">
    <source>
        <dbReference type="ARBA" id="ARBA00022448"/>
    </source>
</evidence>
<reference evidence="16 17" key="1">
    <citation type="submission" date="2016-02" db="EMBL/GenBank/DDBJ databases">
        <authorList>
            <consortium name="Pathogen Informatics"/>
        </authorList>
    </citation>
    <scope>NUCLEOTIDE SEQUENCE [LARGE SCALE GENOMIC DNA]</scope>
    <source>
        <strain evidence="16 17">RC20</strain>
    </source>
</reference>
<dbReference type="Proteomes" id="UP000069632">
    <property type="component" value="Unassembled WGS sequence"/>
</dbReference>
<feature type="coiled-coil region" evidence="14">
    <location>
        <begin position="90"/>
        <end position="124"/>
    </location>
</feature>
<evidence type="ECO:0000256" key="13">
    <source>
        <dbReference type="RuleBase" id="RU003848"/>
    </source>
</evidence>
<evidence type="ECO:0000256" key="4">
    <source>
        <dbReference type="ARBA" id="ARBA00022692"/>
    </source>
</evidence>
<dbReference type="OrthoDB" id="5334261at2"/>
<dbReference type="RefSeq" id="WP_075531384.1">
    <property type="nucleotide sequence ID" value="NZ_CP053844.1"/>
</dbReference>
<evidence type="ECO:0000313" key="16">
    <source>
        <dbReference type="EMBL" id="CZE45771.1"/>
    </source>
</evidence>
<evidence type="ECO:0000256" key="11">
    <source>
        <dbReference type="ARBA" id="ARBA00025614"/>
    </source>
</evidence>
<evidence type="ECO:0000256" key="8">
    <source>
        <dbReference type="ARBA" id="ARBA00023136"/>
    </source>
</evidence>
<dbReference type="InterPro" id="IPR050059">
    <property type="entry name" value="ATP_synthase_B_chain"/>
</dbReference>
<keyword evidence="6 15" id="KW-1133">Transmembrane helix</keyword>
<dbReference type="AlphaFoldDB" id="A0A128EEA8"/>
<dbReference type="GO" id="GO:0015986">
    <property type="term" value="P:proton motive force-driven ATP synthesis"/>
    <property type="evidence" value="ECO:0007669"/>
    <property type="project" value="InterPro"/>
</dbReference>
<keyword evidence="4 13" id="KW-0812">Transmembrane</keyword>
<evidence type="ECO:0000256" key="3">
    <source>
        <dbReference type="ARBA" id="ARBA00022547"/>
    </source>
</evidence>
<name>A0A128EEA8_9BACT</name>
<keyword evidence="14" id="KW-0175">Coiled coil</keyword>
<protein>
    <submittedName>
        <fullName evidence="16">ATP synthase subunit B</fullName>
    </submittedName>
</protein>
<feature type="transmembrane region" description="Helical" evidence="15">
    <location>
        <begin position="6"/>
        <end position="23"/>
    </location>
</feature>
<dbReference type="GO" id="GO:0046961">
    <property type="term" value="F:proton-transporting ATPase activity, rotational mechanism"/>
    <property type="evidence" value="ECO:0007669"/>
    <property type="project" value="TreeGrafter"/>
</dbReference>
<evidence type="ECO:0000256" key="7">
    <source>
        <dbReference type="ARBA" id="ARBA00023065"/>
    </source>
</evidence>
<keyword evidence="5 13" id="KW-0375">Hydrogen ion transport</keyword>
<gene>
    <name evidence="16" type="ORF">ERS672216_00026</name>
</gene>
<dbReference type="PANTHER" id="PTHR33445">
    <property type="entry name" value="ATP SYNTHASE SUBUNIT B', CHLOROPLASTIC"/>
    <property type="match status" value="1"/>
</dbReference>
<keyword evidence="7 13" id="KW-0406">Ion transport</keyword>
<evidence type="ECO:0000256" key="15">
    <source>
        <dbReference type="SAM" id="Phobius"/>
    </source>
</evidence>
<keyword evidence="3 13" id="KW-0138">CF(0)</keyword>
<keyword evidence="17" id="KW-1185">Reference proteome</keyword>
<dbReference type="InterPro" id="IPR002146">
    <property type="entry name" value="ATP_synth_b/b'su_bac/chlpt"/>
</dbReference>
<proteinExistence type="inferred from homology"/>